<evidence type="ECO:0000313" key="1">
    <source>
        <dbReference type="EMBL" id="MEH2558056.1"/>
    </source>
</evidence>
<name>A0ABU8BHM6_9BRAD</name>
<sequence length="38" mass="3888">MIGGLRVELVADQDADAGTGIPQDVLKLGFIKNYGGVG</sequence>
<comment type="caution">
    <text evidence="1">The sequence shown here is derived from an EMBL/GenBank/DDBJ whole genome shotgun (WGS) entry which is preliminary data.</text>
</comment>
<evidence type="ECO:0000313" key="2">
    <source>
        <dbReference type="Proteomes" id="UP001364224"/>
    </source>
</evidence>
<accession>A0ABU8BHM6</accession>
<keyword evidence="2" id="KW-1185">Reference proteome</keyword>
<organism evidence="1 2">
    <name type="scientific">Bradyrhizobium algeriense</name>
    <dbReference type="NCBI Taxonomy" id="634784"/>
    <lineage>
        <taxon>Bacteria</taxon>
        <taxon>Pseudomonadati</taxon>
        <taxon>Pseudomonadota</taxon>
        <taxon>Alphaproteobacteria</taxon>
        <taxon>Hyphomicrobiales</taxon>
        <taxon>Nitrobacteraceae</taxon>
        <taxon>Bradyrhizobium</taxon>
    </lineage>
</organism>
<reference evidence="1 2" key="1">
    <citation type="submission" date="2024-02" db="EMBL/GenBank/DDBJ databases">
        <title>Adaptive strategies in a cosmopolitan and abundant soil bacterium.</title>
        <authorList>
            <person name="Carini P."/>
        </authorList>
    </citation>
    <scope>NUCLEOTIDE SEQUENCE [LARGE SCALE GENOMIC DNA]</scope>
    <source>
        <strain evidence="1 2">AZCC 1608</strain>
    </source>
</reference>
<dbReference type="Proteomes" id="UP001364224">
    <property type="component" value="Unassembled WGS sequence"/>
</dbReference>
<gene>
    <name evidence="1" type="ORF">V1286_005585</name>
</gene>
<proteinExistence type="predicted"/>
<protein>
    <submittedName>
        <fullName evidence="1">Uncharacterized protein</fullName>
    </submittedName>
</protein>
<dbReference type="EMBL" id="JAZHRV010000001">
    <property type="protein sequence ID" value="MEH2558056.1"/>
    <property type="molecule type" value="Genomic_DNA"/>
</dbReference>